<evidence type="ECO:0000256" key="2">
    <source>
        <dbReference type="ARBA" id="ARBA00006840"/>
    </source>
</evidence>
<reference evidence="10" key="3">
    <citation type="submission" date="2020-10" db="UniProtKB">
        <authorList>
            <consortium name="WormBaseParasite"/>
        </authorList>
    </citation>
    <scope>IDENTIFICATION</scope>
</reference>
<dbReference type="PRINTS" id="PR00259">
    <property type="entry name" value="TMFOUR"/>
</dbReference>
<dbReference type="InterPro" id="IPR008952">
    <property type="entry name" value="Tetraspanin_EC2_sf"/>
</dbReference>
<name>A0A068WEN5_ECHGR</name>
<dbReference type="WBParaSite" id="EgrG_000957800">
    <property type="protein sequence ID" value="EgrG_000957800"/>
    <property type="gene ID" value="EgrG_000957800"/>
</dbReference>
<keyword evidence="4 7" id="KW-1133">Transmembrane helix</keyword>
<dbReference type="AlphaFoldDB" id="A0A068WEN5"/>
<accession>A0A068WEN5</accession>
<dbReference type="Gene3D" id="1.10.1450.10">
    <property type="entry name" value="Tetraspanin"/>
    <property type="match status" value="1"/>
</dbReference>
<proteinExistence type="inferred from homology"/>
<feature type="disulfide bond" evidence="6">
    <location>
        <begin position="145"/>
        <end position="161"/>
    </location>
</feature>
<feature type="transmembrane region" description="Helical" evidence="7">
    <location>
        <begin position="12"/>
        <end position="38"/>
    </location>
</feature>
<evidence type="ECO:0000256" key="7">
    <source>
        <dbReference type="RuleBase" id="RU361218"/>
    </source>
</evidence>
<dbReference type="GO" id="GO:0005886">
    <property type="term" value="C:plasma membrane"/>
    <property type="evidence" value="ECO:0007669"/>
    <property type="project" value="TreeGrafter"/>
</dbReference>
<feature type="transmembrane region" description="Helical" evidence="7">
    <location>
        <begin position="89"/>
        <end position="108"/>
    </location>
</feature>
<evidence type="ECO:0000256" key="6">
    <source>
        <dbReference type="PIRSR" id="PIRSR002419-1"/>
    </source>
</evidence>
<dbReference type="PANTHER" id="PTHR19282">
    <property type="entry name" value="TETRASPANIN"/>
    <property type="match status" value="1"/>
</dbReference>
<evidence type="ECO:0000256" key="4">
    <source>
        <dbReference type="ARBA" id="ARBA00022989"/>
    </source>
</evidence>
<protein>
    <recommendedName>
        <fullName evidence="7">Tetraspanin</fullName>
    </recommendedName>
</protein>
<gene>
    <name evidence="10" type="primary">EGR_02099</name>
    <name evidence="8" type="ORF">EgrG_000957800</name>
</gene>
<dbReference type="EMBL" id="LK028577">
    <property type="protein sequence ID" value="CDS16870.1"/>
    <property type="molecule type" value="Genomic_DNA"/>
</dbReference>
<evidence type="ECO:0000256" key="3">
    <source>
        <dbReference type="ARBA" id="ARBA00022692"/>
    </source>
</evidence>
<evidence type="ECO:0000313" key="9">
    <source>
        <dbReference type="Proteomes" id="UP000492820"/>
    </source>
</evidence>
<evidence type="ECO:0000313" key="8">
    <source>
        <dbReference type="EMBL" id="CDS16870.1"/>
    </source>
</evidence>
<dbReference type="PANTHER" id="PTHR19282:SF431">
    <property type="entry name" value="TETRASPANIN 26A, ISOFORM B-RELATED"/>
    <property type="match status" value="1"/>
</dbReference>
<keyword evidence="3 7" id="KW-0812">Transmembrane</keyword>
<evidence type="ECO:0000313" key="10">
    <source>
        <dbReference type="WBParaSite" id="EgrG_000957800"/>
    </source>
</evidence>
<dbReference type="SUPFAM" id="SSF48652">
    <property type="entry name" value="Tetraspanin"/>
    <property type="match status" value="1"/>
</dbReference>
<organism evidence="8">
    <name type="scientific">Echinococcus granulosus</name>
    <name type="common">Hydatid tapeworm</name>
    <dbReference type="NCBI Taxonomy" id="6210"/>
    <lineage>
        <taxon>Eukaryota</taxon>
        <taxon>Metazoa</taxon>
        <taxon>Spiralia</taxon>
        <taxon>Lophotrochozoa</taxon>
        <taxon>Platyhelminthes</taxon>
        <taxon>Cestoda</taxon>
        <taxon>Eucestoda</taxon>
        <taxon>Cyclophyllidea</taxon>
        <taxon>Taeniidae</taxon>
        <taxon>Echinococcus</taxon>
        <taxon>Echinococcus granulosus group</taxon>
    </lineage>
</organism>
<feature type="transmembrane region" description="Helical" evidence="7">
    <location>
        <begin position="182"/>
        <end position="204"/>
    </location>
</feature>
<dbReference type="Proteomes" id="UP000492820">
    <property type="component" value="Unassembled WGS sequence"/>
</dbReference>
<dbReference type="InterPro" id="IPR000301">
    <property type="entry name" value="Tetraspanin_animals"/>
</dbReference>
<dbReference type="Pfam" id="PF00335">
    <property type="entry name" value="Tetraspanin"/>
    <property type="match status" value="1"/>
</dbReference>
<keyword evidence="5 7" id="KW-0472">Membrane</keyword>
<evidence type="ECO:0000256" key="1">
    <source>
        <dbReference type="ARBA" id="ARBA00004141"/>
    </source>
</evidence>
<dbReference type="CDD" id="cd03127">
    <property type="entry name" value="tetraspanin_LEL"/>
    <property type="match status" value="1"/>
</dbReference>
<comment type="subcellular location">
    <subcellularLocation>
        <location evidence="1 7">Membrane</location>
        <topology evidence="1 7">Multi-pass membrane protein</topology>
    </subcellularLocation>
</comment>
<feature type="transmembrane region" description="Helical" evidence="7">
    <location>
        <begin position="58"/>
        <end position="77"/>
    </location>
</feature>
<dbReference type="PIRSF" id="PIRSF002419">
    <property type="entry name" value="Tetraspanin"/>
    <property type="match status" value="1"/>
</dbReference>
<evidence type="ECO:0000256" key="5">
    <source>
        <dbReference type="ARBA" id="ARBA00023136"/>
    </source>
</evidence>
<dbReference type="OrthoDB" id="10033535at2759"/>
<comment type="similarity">
    <text evidence="2 7">Belongs to the tetraspanin (TM4SF) family.</text>
</comment>
<keyword evidence="6" id="KW-1015">Disulfide bond</keyword>
<dbReference type="InterPro" id="IPR018499">
    <property type="entry name" value="Tetraspanin/Peripherin"/>
</dbReference>
<reference evidence="8" key="2">
    <citation type="submission" date="2014-06" db="EMBL/GenBank/DDBJ databases">
        <authorList>
            <person name="Aslett M."/>
        </authorList>
    </citation>
    <scope>NUCLEOTIDE SEQUENCE</scope>
</reference>
<sequence length="214" mass="23493">MAVLSGGPNCLRVLTIIFNFFVFLCGLTVVGFSGYLLYTLNNTFTSMRPQEYGVVVGFLPIGFIICILGFLGCCGAWKESVCMLTAVRFIIALLLILDLVLVVLGFVYKDKLPELIETFLQNELVNSKSGNSVIMDNVQTAFACCGVLGPSDYDESIPSSCENYDQGCLGKMEDIFMRFSTILLIFAIVVAIFQLAAIIVACYLRSSIRSYQAV</sequence>
<reference evidence="8 9" key="1">
    <citation type="journal article" date="2013" name="Nature">
        <title>The genomes of four tapeworm species reveal adaptations to parasitism.</title>
        <authorList>
            <person name="Tsai I.J."/>
            <person name="Zarowiecki M."/>
            <person name="Holroyd N."/>
            <person name="Garciarrubio A."/>
            <person name="Sanchez-Flores A."/>
            <person name="Brooks K.L."/>
            <person name="Tracey A."/>
            <person name="Bobes R.J."/>
            <person name="Fragoso G."/>
            <person name="Sciutto E."/>
            <person name="Aslett M."/>
            <person name="Beasley H."/>
            <person name="Bennett H.M."/>
            <person name="Cai J."/>
            <person name="Camicia F."/>
            <person name="Clark R."/>
            <person name="Cucher M."/>
            <person name="De Silva N."/>
            <person name="Day T.A."/>
            <person name="Deplazes P."/>
            <person name="Estrada K."/>
            <person name="Fernandez C."/>
            <person name="Holland P.W."/>
            <person name="Hou J."/>
            <person name="Hu S."/>
            <person name="Huckvale T."/>
            <person name="Hung S.S."/>
            <person name="Kamenetzky L."/>
            <person name="Keane J.A."/>
            <person name="Kiss F."/>
            <person name="Koziol U."/>
            <person name="Lambert O."/>
            <person name="Liu K."/>
            <person name="Luo X."/>
            <person name="Luo Y."/>
            <person name="Macchiaroli N."/>
            <person name="Nichol S."/>
            <person name="Paps J."/>
            <person name="Parkinson J."/>
            <person name="Pouchkina-Stantcheva N."/>
            <person name="Riddiford N."/>
            <person name="Rosenzvit M."/>
            <person name="Salinas G."/>
            <person name="Wasmuth J.D."/>
            <person name="Zamanian M."/>
            <person name="Zheng Y."/>
            <person name="Cai X."/>
            <person name="Soberon X."/>
            <person name="Olson P.D."/>
            <person name="Laclette J.P."/>
            <person name="Brehm K."/>
            <person name="Berriman M."/>
            <person name="Garciarrubio A."/>
            <person name="Bobes R.J."/>
            <person name="Fragoso G."/>
            <person name="Sanchez-Flores A."/>
            <person name="Estrada K."/>
            <person name="Cevallos M.A."/>
            <person name="Morett E."/>
            <person name="Gonzalez V."/>
            <person name="Portillo T."/>
            <person name="Ochoa-Leyva A."/>
            <person name="Jose M.V."/>
            <person name="Sciutto E."/>
            <person name="Landa A."/>
            <person name="Jimenez L."/>
            <person name="Valdes V."/>
            <person name="Carrero J.C."/>
            <person name="Larralde C."/>
            <person name="Morales-Montor J."/>
            <person name="Limon-Lason J."/>
            <person name="Soberon X."/>
            <person name="Laclette J.P."/>
        </authorList>
    </citation>
    <scope>NUCLEOTIDE SEQUENCE [LARGE SCALE GENOMIC DNA]</scope>
</reference>